<dbReference type="STRING" id="206665.SAMN04488516_10347"/>
<dbReference type="InterPro" id="IPR011723">
    <property type="entry name" value="Znf/thioredoxin_put"/>
</dbReference>
<keyword evidence="4" id="KW-1185">Reference proteome</keyword>
<gene>
    <name evidence="3" type="ORF">SAMN04488516_10347</name>
</gene>
<evidence type="ECO:0000259" key="2">
    <source>
        <dbReference type="Pfam" id="PF13717"/>
    </source>
</evidence>
<dbReference type="RefSeq" id="WP_092064112.1">
    <property type="nucleotide sequence ID" value="NZ_FNIN01000003.1"/>
</dbReference>
<sequence>MIVECPECKVKYNLPDDKVKEGVKLKCSKCGHIFPYKPDKPDEPVDDKLELDEIDDTAIPEEESVSSGLTVQSDKKYRVNIEEAEEVKKDKKINKKKVFIIVFLTVVLILIGIAGYLFYPQIKSWIFPTSGKVESKLNKKQLEEKVKNIALENVKQYFVKNEKIGELFVIEGEAVNNFNQTKELIKIRATISDDKGNIIEKKEFLAGNSASLFQLQMMSKDELEGVLNSKIGILTNNTFVKPGGRVPFMVVFYNPPENVQEFGLEVIDVKNPPKKK</sequence>
<dbReference type="Gene3D" id="2.30.30.380">
    <property type="entry name" value="Zn-finger domain of Sec23/24"/>
    <property type="match status" value="1"/>
</dbReference>
<dbReference type="InterPro" id="IPR021834">
    <property type="entry name" value="DUF3426"/>
</dbReference>
<feature type="transmembrane region" description="Helical" evidence="1">
    <location>
        <begin position="98"/>
        <end position="119"/>
    </location>
</feature>
<dbReference type="Pfam" id="PF13717">
    <property type="entry name" value="Zn_ribbon_4"/>
    <property type="match status" value="1"/>
</dbReference>
<evidence type="ECO:0000313" key="4">
    <source>
        <dbReference type="Proteomes" id="UP000199602"/>
    </source>
</evidence>
<protein>
    <submittedName>
        <fullName evidence="3">MJ0042 family finger-like domain-containing protein</fullName>
    </submittedName>
</protein>
<dbReference type="AlphaFoldDB" id="A0A1H0CH30"/>
<organism evidence="3 4">
    <name type="scientific">Desulfonauticus submarinus</name>
    <dbReference type="NCBI Taxonomy" id="206665"/>
    <lineage>
        <taxon>Bacteria</taxon>
        <taxon>Pseudomonadati</taxon>
        <taxon>Thermodesulfobacteriota</taxon>
        <taxon>Desulfovibrionia</taxon>
        <taxon>Desulfovibrionales</taxon>
        <taxon>Desulfonauticaceae</taxon>
        <taxon>Desulfonauticus</taxon>
    </lineage>
</organism>
<keyword evidence="1" id="KW-1133">Transmembrane helix</keyword>
<dbReference type="OrthoDB" id="5506264at2"/>
<evidence type="ECO:0000313" key="3">
    <source>
        <dbReference type="EMBL" id="SDN57175.1"/>
    </source>
</evidence>
<proteinExistence type="predicted"/>
<keyword evidence="1" id="KW-0812">Transmembrane</keyword>
<reference evidence="3 4" key="1">
    <citation type="submission" date="2016-10" db="EMBL/GenBank/DDBJ databases">
        <authorList>
            <person name="de Groot N.N."/>
        </authorList>
    </citation>
    <scope>NUCLEOTIDE SEQUENCE [LARGE SCALE GENOMIC DNA]</scope>
    <source>
        <strain evidence="3 4">DSM 15269</strain>
    </source>
</reference>
<feature type="domain" description="Zinc finger/thioredoxin putative" evidence="2">
    <location>
        <begin position="1"/>
        <end position="35"/>
    </location>
</feature>
<dbReference type="Proteomes" id="UP000199602">
    <property type="component" value="Unassembled WGS sequence"/>
</dbReference>
<name>A0A1H0CH30_9BACT</name>
<dbReference type="NCBIfam" id="TIGR02098">
    <property type="entry name" value="MJ0042_CXXC"/>
    <property type="match status" value="1"/>
</dbReference>
<keyword evidence="1" id="KW-0472">Membrane</keyword>
<dbReference type="Pfam" id="PF11906">
    <property type="entry name" value="DUF3426"/>
    <property type="match status" value="1"/>
</dbReference>
<evidence type="ECO:0000256" key="1">
    <source>
        <dbReference type="SAM" id="Phobius"/>
    </source>
</evidence>
<accession>A0A1H0CH30</accession>
<dbReference type="EMBL" id="FNIN01000003">
    <property type="protein sequence ID" value="SDN57175.1"/>
    <property type="molecule type" value="Genomic_DNA"/>
</dbReference>